<reference evidence="3 4" key="1">
    <citation type="journal article" date="2019" name="Int. J. Syst. Evol. Microbiol.">
        <title>The Global Catalogue of Microorganisms (GCM) 10K type strain sequencing project: providing services to taxonomists for standard genome sequencing and annotation.</title>
        <authorList>
            <consortium name="The Broad Institute Genomics Platform"/>
            <consortium name="The Broad Institute Genome Sequencing Center for Infectious Disease"/>
            <person name="Wu L."/>
            <person name="Ma J."/>
        </authorList>
    </citation>
    <scope>NUCLEOTIDE SEQUENCE [LARGE SCALE GENOMIC DNA]</scope>
    <source>
        <strain evidence="3 4">JCM 16112</strain>
    </source>
</reference>
<proteinExistence type="predicted"/>
<dbReference type="EMBL" id="BAAAFI010000003">
    <property type="protein sequence ID" value="GAA0878048.1"/>
    <property type="molecule type" value="Genomic_DNA"/>
</dbReference>
<dbReference type="PANTHER" id="PTHR36919:SF2">
    <property type="entry name" value="BLL6627 PROTEIN"/>
    <property type="match status" value="1"/>
</dbReference>
<evidence type="ECO:0000313" key="4">
    <source>
        <dbReference type="Proteomes" id="UP001500469"/>
    </source>
</evidence>
<feature type="domain" description="DUF2147" evidence="2">
    <location>
        <begin position="31"/>
        <end position="144"/>
    </location>
</feature>
<comment type="caution">
    <text evidence="3">The sequence shown here is derived from an EMBL/GenBank/DDBJ whole genome shotgun (WGS) entry which is preliminary data.</text>
</comment>
<dbReference type="InterPro" id="IPR019223">
    <property type="entry name" value="DUF2147"/>
</dbReference>
<organism evidence="3 4">
    <name type="scientific">Algoriphagus jejuensis</name>
    <dbReference type="NCBI Taxonomy" id="419934"/>
    <lineage>
        <taxon>Bacteria</taxon>
        <taxon>Pseudomonadati</taxon>
        <taxon>Bacteroidota</taxon>
        <taxon>Cytophagia</taxon>
        <taxon>Cytophagales</taxon>
        <taxon>Cyclobacteriaceae</taxon>
        <taxon>Algoriphagus</taxon>
    </lineage>
</organism>
<evidence type="ECO:0000259" key="2">
    <source>
        <dbReference type="Pfam" id="PF09917"/>
    </source>
</evidence>
<dbReference type="Gene3D" id="2.40.128.520">
    <property type="match status" value="1"/>
</dbReference>
<keyword evidence="4" id="KW-1185">Reference proteome</keyword>
<keyword evidence="1" id="KW-0732">Signal</keyword>
<dbReference type="PANTHER" id="PTHR36919">
    <property type="entry name" value="BLR1215 PROTEIN"/>
    <property type="match status" value="1"/>
</dbReference>
<evidence type="ECO:0000313" key="3">
    <source>
        <dbReference type="EMBL" id="GAA0878048.1"/>
    </source>
</evidence>
<feature type="chain" id="PRO_5045234848" evidence="1">
    <location>
        <begin position="24"/>
        <end position="146"/>
    </location>
</feature>
<accession>A0ABN1MY13</accession>
<dbReference type="Proteomes" id="UP001500469">
    <property type="component" value="Unassembled WGS sequence"/>
</dbReference>
<protein>
    <submittedName>
        <fullName evidence="3">DUF2147 domain-containing protein</fullName>
    </submittedName>
</protein>
<dbReference type="Pfam" id="PF09917">
    <property type="entry name" value="DUF2147"/>
    <property type="match status" value="1"/>
</dbReference>
<name>A0ABN1MY13_9BACT</name>
<evidence type="ECO:0000256" key="1">
    <source>
        <dbReference type="SAM" id="SignalP"/>
    </source>
</evidence>
<gene>
    <name evidence="3" type="ORF">GCM10009119_10160</name>
</gene>
<dbReference type="RefSeq" id="WP_343849148.1">
    <property type="nucleotide sequence ID" value="NZ_BAAAFI010000003.1"/>
</dbReference>
<sequence length="146" mass="16625">MKIRQFPSFFILFYLVLGLSASAQSENAIVGVWLDTDKTAKIEIYRSDKEFEGKIIWMQNPNTNGSPTLDAKNPEHKLKTRPIVGLTILDGLQYKDGVWKEGDIYDPKSGKTYSCELKLQTNDVLEVKGYIGFSFVGKTVKWTRVR</sequence>
<feature type="signal peptide" evidence="1">
    <location>
        <begin position="1"/>
        <end position="23"/>
    </location>
</feature>